<dbReference type="OrthoDB" id="1908369at2"/>
<evidence type="ECO:0000259" key="1">
    <source>
        <dbReference type="SMART" id="SM00635"/>
    </source>
</evidence>
<gene>
    <name evidence="2" type="ORF">M72_01641</name>
</gene>
<dbReference type="EMBL" id="CVRR01000005">
    <property type="protein sequence ID" value="CRL33266.1"/>
    <property type="molecule type" value="Genomic_DNA"/>
</dbReference>
<organism evidence="2 3">
    <name type="scientific">Roseburia faecis</name>
    <dbReference type="NCBI Taxonomy" id="301302"/>
    <lineage>
        <taxon>Bacteria</taxon>
        <taxon>Bacillati</taxon>
        <taxon>Bacillota</taxon>
        <taxon>Clostridia</taxon>
        <taxon>Lachnospirales</taxon>
        <taxon>Lachnospiraceae</taxon>
        <taxon>Roseburia</taxon>
    </lineage>
</organism>
<dbReference type="Pfam" id="PF13306">
    <property type="entry name" value="LRR_5"/>
    <property type="match status" value="1"/>
</dbReference>
<accession>A0A0M6WBP9</accession>
<dbReference type="Proteomes" id="UP000049979">
    <property type="component" value="Unassembled WGS sequence"/>
</dbReference>
<dbReference type="SMART" id="SM00635">
    <property type="entry name" value="BID_2"/>
    <property type="match status" value="2"/>
</dbReference>
<dbReference type="STRING" id="301302.ERS852420_01426"/>
<dbReference type="InterPro" id="IPR026906">
    <property type="entry name" value="LRR_5"/>
</dbReference>
<keyword evidence="3" id="KW-1185">Reference proteome</keyword>
<feature type="domain" description="BIG2" evidence="1">
    <location>
        <begin position="178"/>
        <end position="250"/>
    </location>
</feature>
<protein>
    <recommendedName>
        <fullName evidence="1">BIG2 domain-containing protein</fullName>
    </recommendedName>
</protein>
<dbReference type="Pfam" id="PF02368">
    <property type="entry name" value="Big_2"/>
    <property type="match status" value="2"/>
</dbReference>
<proteinExistence type="predicted"/>
<evidence type="ECO:0000313" key="2">
    <source>
        <dbReference type="EMBL" id="CRL33266.1"/>
    </source>
</evidence>
<dbReference type="Gene3D" id="2.60.40.1080">
    <property type="match status" value="2"/>
</dbReference>
<dbReference type="InterPro" id="IPR032675">
    <property type="entry name" value="LRR_dom_sf"/>
</dbReference>
<name>A0A0M6WBP9_9FIRM</name>
<sequence>MKFREQTAKKKSIRQIAGMFLAVTVLLAGSPYIAEAAEIVKDMDGTAYAQDAAGFVYQIPKGATTKKGCSIYMYTGEKSTVIFPAKCNSYVVTNIGTNLGQLILTNLQTVKIPSGYTTIETQAFQNQTDLYQIEIPASVKTIGIDAFAGCNKARLTIVTPYGSAAETYAKANEIHYSSQTSLQIQAGYSKLYVGESRSIVVLNASVAPVWKSSNSSVVSVDADGRLTAKKAGTVKITATIGKKTYTYPYTVIARSQKNVLDIIWNHYVTSGMSDYEKAVATQQWMQQNVSPNGTSVLAQKALEQGKANYKGVCEAYQLIMKHYGISAKVVNGKKHMENSVVIAGKKYTASTLETSANADKTYTTTTIPGLAVNRVTMVLSKGRTGTFKVTGQSKGITWSSSNTKVAVVNASGKVTAKGTGTAKVTLKVNGKTFACTVCVNP</sequence>
<evidence type="ECO:0000313" key="3">
    <source>
        <dbReference type="Proteomes" id="UP000049979"/>
    </source>
</evidence>
<reference evidence="3" key="1">
    <citation type="submission" date="2015-05" db="EMBL/GenBank/DDBJ databases">
        <authorList>
            <consortium name="Pathogen Informatics"/>
        </authorList>
    </citation>
    <scope>NUCLEOTIDE SEQUENCE [LARGE SCALE GENOMIC DNA]</scope>
    <source>
        <strain evidence="3">M72</strain>
    </source>
</reference>
<dbReference type="RefSeq" id="WP_055066950.1">
    <property type="nucleotide sequence ID" value="NZ_CP173697.1"/>
</dbReference>
<dbReference type="Gene3D" id="3.80.10.10">
    <property type="entry name" value="Ribonuclease Inhibitor"/>
    <property type="match status" value="1"/>
</dbReference>
<dbReference type="InterPro" id="IPR008964">
    <property type="entry name" value="Invasin/intimin_cell_adhesion"/>
</dbReference>
<feature type="domain" description="BIG2" evidence="1">
    <location>
        <begin position="366"/>
        <end position="438"/>
    </location>
</feature>
<dbReference type="InterPro" id="IPR003343">
    <property type="entry name" value="Big_2"/>
</dbReference>
<dbReference type="AlphaFoldDB" id="A0A0M6WBP9"/>
<dbReference type="SUPFAM" id="SSF49373">
    <property type="entry name" value="Invasin/intimin cell-adhesion fragments"/>
    <property type="match status" value="2"/>
</dbReference>